<feature type="compositionally biased region" description="Gly residues" evidence="1">
    <location>
        <begin position="119"/>
        <end position="129"/>
    </location>
</feature>
<dbReference type="AlphaFoldDB" id="A0A2S7IR42"/>
<sequence length="135" mass="14709">MAKSTYVVLQEFRDKDNFDKKYEVGEEVSFDGQRLETLTGLGLIQQKGGEKASDPSKTDEDKQTVFTEVPVPPYKIGDIWNKGQEVFKAVKGKAKNGKFADADWELVQAEPTPPADNTGEGGEVNGTGGSNPLLD</sequence>
<evidence type="ECO:0000256" key="1">
    <source>
        <dbReference type="SAM" id="MobiDB-lite"/>
    </source>
</evidence>
<feature type="region of interest" description="Disordered" evidence="1">
    <location>
        <begin position="105"/>
        <end position="135"/>
    </location>
</feature>
<organism evidence="2 3">
    <name type="scientific">Siphonobacter curvatus</name>
    <dbReference type="NCBI Taxonomy" id="2094562"/>
    <lineage>
        <taxon>Bacteria</taxon>
        <taxon>Pseudomonadati</taxon>
        <taxon>Bacteroidota</taxon>
        <taxon>Cytophagia</taxon>
        <taxon>Cytophagales</taxon>
        <taxon>Cytophagaceae</taxon>
        <taxon>Siphonobacter</taxon>
    </lineage>
</organism>
<keyword evidence="3" id="KW-1185">Reference proteome</keyword>
<reference evidence="3" key="1">
    <citation type="submission" date="2018-02" db="EMBL/GenBank/DDBJ databases">
        <title>Genome sequencing of Solimonas sp. HR-BB.</title>
        <authorList>
            <person name="Lee Y."/>
            <person name="Jeon C.O."/>
        </authorList>
    </citation>
    <scope>NUCLEOTIDE SEQUENCE [LARGE SCALE GENOMIC DNA]</scope>
    <source>
        <strain evidence="3">HR-U</strain>
    </source>
</reference>
<dbReference type="Proteomes" id="UP000239590">
    <property type="component" value="Unassembled WGS sequence"/>
</dbReference>
<evidence type="ECO:0000313" key="2">
    <source>
        <dbReference type="EMBL" id="PQA60191.1"/>
    </source>
</evidence>
<comment type="caution">
    <text evidence="2">The sequence shown here is derived from an EMBL/GenBank/DDBJ whole genome shotgun (WGS) entry which is preliminary data.</text>
</comment>
<dbReference type="RefSeq" id="WP_104712207.1">
    <property type="nucleotide sequence ID" value="NZ_PTRA01000001.1"/>
</dbReference>
<dbReference type="EMBL" id="PTRA01000001">
    <property type="protein sequence ID" value="PQA60191.1"/>
    <property type="molecule type" value="Genomic_DNA"/>
</dbReference>
<dbReference type="OrthoDB" id="712892at2"/>
<name>A0A2S7IR42_9BACT</name>
<evidence type="ECO:0000313" key="3">
    <source>
        <dbReference type="Proteomes" id="UP000239590"/>
    </source>
</evidence>
<gene>
    <name evidence="2" type="ORF">C5O19_11390</name>
</gene>
<proteinExistence type="predicted"/>
<accession>A0A2S7IR42</accession>
<protein>
    <submittedName>
        <fullName evidence="2">Uncharacterized protein</fullName>
    </submittedName>
</protein>